<name>A0A2I0WK31_9ASPA</name>
<proteinExistence type="predicted"/>
<feature type="region of interest" description="Disordered" evidence="1">
    <location>
        <begin position="1"/>
        <end position="23"/>
    </location>
</feature>
<evidence type="ECO:0000313" key="3">
    <source>
        <dbReference type="Proteomes" id="UP000233837"/>
    </source>
</evidence>
<protein>
    <submittedName>
        <fullName evidence="2">Uncharacterized protein</fullName>
    </submittedName>
</protein>
<gene>
    <name evidence="2" type="ORF">MA16_Dca006067</name>
</gene>
<sequence>MGGNNSNNPKLFITPPVHADTNPMKLQNVGKDDGYKEAKEQHTLNIGERSLPVQRACQVDVLIIWGEQERLFPLKKAYELKK</sequence>
<dbReference type="AlphaFoldDB" id="A0A2I0WK31"/>
<evidence type="ECO:0000313" key="2">
    <source>
        <dbReference type="EMBL" id="PKU76020.1"/>
    </source>
</evidence>
<accession>A0A2I0WK31</accession>
<keyword evidence="3" id="KW-1185">Reference proteome</keyword>
<organism evidence="2 3">
    <name type="scientific">Dendrobium catenatum</name>
    <dbReference type="NCBI Taxonomy" id="906689"/>
    <lineage>
        <taxon>Eukaryota</taxon>
        <taxon>Viridiplantae</taxon>
        <taxon>Streptophyta</taxon>
        <taxon>Embryophyta</taxon>
        <taxon>Tracheophyta</taxon>
        <taxon>Spermatophyta</taxon>
        <taxon>Magnoliopsida</taxon>
        <taxon>Liliopsida</taxon>
        <taxon>Asparagales</taxon>
        <taxon>Orchidaceae</taxon>
        <taxon>Epidendroideae</taxon>
        <taxon>Malaxideae</taxon>
        <taxon>Dendrobiinae</taxon>
        <taxon>Dendrobium</taxon>
    </lineage>
</organism>
<dbReference type="Proteomes" id="UP000233837">
    <property type="component" value="Unassembled WGS sequence"/>
</dbReference>
<reference evidence="2 3" key="2">
    <citation type="journal article" date="2017" name="Nature">
        <title>The Apostasia genome and the evolution of orchids.</title>
        <authorList>
            <person name="Zhang G.Q."/>
            <person name="Liu K.W."/>
            <person name="Li Z."/>
            <person name="Lohaus R."/>
            <person name="Hsiao Y.Y."/>
            <person name="Niu S.C."/>
            <person name="Wang J.Y."/>
            <person name="Lin Y.C."/>
            <person name="Xu Q."/>
            <person name="Chen L.J."/>
            <person name="Yoshida K."/>
            <person name="Fujiwara S."/>
            <person name="Wang Z.W."/>
            <person name="Zhang Y.Q."/>
            <person name="Mitsuda N."/>
            <person name="Wang M."/>
            <person name="Liu G.H."/>
            <person name="Pecoraro L."/>
            <person name="Huang H.X."/>
            <person name="Xiao X.J."/>
            <person name="Lin M."/>
            <person name="Wu X.Y."/>
            <person name="Wu W.L."/>
            <person name="Chen Y.Y."/>
            <person name="Chang S.B."/>
            <person name="Sakamoto S."/>
            <person name="Ohme-Takagi M."/>
            <person name="Yagi M."/>
            <person name="Zeng S.J."/>
            <person name="Shen C.Y."/>
            <person name="Yeh C.M."/>
            <person name="Luo Y.B."/>
            <person name="Tsai W.C."/>
            <person name="Van de Peer Y."/>
            <person name="Liu Z.J."/>
        </authorList>
    </citation>
    <scope>NUCLEOTIDE SEQUENCE [LARGE SCALE GENOMIC DNA]</scope>
    <source>
        <tissue evidence="2">The whole plant</tissue>
    </source>
</reference>
<evidence type="ECO:0000256" key="1">
    <source>
        <dbReference type="SAM" id="MobiDB-lite"/>
    </source>
</evidence>
<reference evidence="2 3" key="1">
    <citation type="journal article" date="2016" name="Sci. Rep.">
        <title>The Dendrobium catenatum Lindl. genome sequence provides insights into polysaccharide synthase, floral development and adaptive evolution.</title>
        <authorList>
            <person name="Zhang G.Q."/>
            <person name="Xu Q."/>
            <person name="Bian C."/>
            <person name="Tsai W.C."/>
            <person name="Yeh C.M."/>
            <person name="Liu K.W."/>
            <person name="Yoshida K."/>
            <person name="Zhang L.S."/>
            <person name="Chang S.B."/>
            <person name="Chen F."/>
            <person name="Shi Y."/>
            <person name="Su Y.Y."/>
            <person name="Zhang Y.Q."/>
            <person name="Chen L.J."/>
            <person name="Yin Y."/>
            <person name="Lin M."/>
            <person name="Huang H."/>
            <person name="Deng H."/>
            <person name="Wang Z.W."/>
            <person name="Zhu S.L."/>
            <person name="Zhao X."/>
            <person name="Deng C."/>
            <person name="Niu S.C."/>
            <person name="Huang J."/>
            <person name="Wang M."/>
            <person name="Liu G.H."/>
            <person name="Yang H.J."/>
            <person name="Xiao X.J."/>
            <person name="Hsiao Y.Y."/>
            <person name="Wu W.L."/>
            <person name="Chen Y.Y."/>
            <person name="Mitsuda N."/>
            <person name="Ohme-Takagi M."/>
            <person name="Luo Y.B."/>
            <person name="Van de Peer Y."/>
            <person name="Liu Z.J."/>
        </authorList>
    </citation>
    <scope>NUCLEOTIDE SEQUENCE [LARGE SCALE GENOMIC DNA]</scope>
    <source>
        <tissue evidence="2">The whole plant</tissue>
    </source>
</reference>
<dbReference type="EMBL" id="KZ502564">
    <property type="protein sequence ID" value="PKU76020.1"/>
    <property type="molecule type" value="Genomic_DNA"/>
</dbReference>